<proteinExistence type="predicted"/>
<sequence>MFKRQDNRMKTGERFTKWSIRRLSVGVASVAIASGFFVIGGLGNSQIVHADVIDSPSSIMQDSDDSLAKEANANDATTEVTEKEQAMDSVEKTQNSGDTVTDTNDDVSSEDDKLTSDASENLETPIEEKVDTSAEEEVSSDDLGLVDVDSDKSLESSESQTDSSETVTPAVNTENNLENSSSTFTDRSAVSTGEKIVDTNTHYTASGIEDSTLRYANTVFDSVKDDGTIHLTVTKWATGATGWGTDTSNPYAGKYLLSFTREEFYSQIESITIKSNANLTNLVSESNGALWTVPISTTTVQSGLIGVVTNHDVTITLKNGQTLTSLGLADDKLGFSSVWVKKNGSIAKESISNGFIQQNNAHINKSDSDKQDSSFLGTNTGVMGNKVLFDANSMVINSVHNFKPNENFLQSNYTWILYIMEQIPKDLLPYIDLDNIELGVSDISGNFQTKNPIKLKADSNGLVDSRNSPEISIINNDTRTQLDAARTRLDKDVFYGTLGQSRNYTIKYHLKDSVTLAEFAKAMNDYIKNNNQQLTFESWLESDYLNSGRPLLDKPDGGADTKELLHSYANGYLDVNDSDKDGLFDFVEFQIQSDINKVDTDGDGVPDGQEYLIDNTDILDAKSYKVAKPTTSTTVINNAASDTVIQGTVPKVVYTDPSDDSKSLNVTNTDAGEVIVKLVKQGTDSVVAQTTIPFKDLLAGNFELTIPKGTLQTGDKLQLVAYSPDGKQHTDGDIITVDNRSDADKYTPNVEDETVDFGGKVDLTDNVTNLGDLPSGTTVTDVTKTPIDTTQPGDYTGTIEVTYPDGSKETIDVPVHVVDNRSDADKYTPNVEDETVDFGGKVDLTDNVTNLGDLPSGTTVTDVTKTPIDTTQPGDYTGTIEVTYPDGSKETIDVPVHVVDNRSDADKSENSGGNLIVSNDDNNIFPNQGASHIMPANNVLINKNSLPNTGDSNSIVGVLLGGMLIVMSTLLGTGNSRKKFNNDSRRDK</sequence>
<evidence type="ECO:0000256" key="3">
    <source>
        <dbReference type="ARBA" id="ARBA00022729"/>
    </source>
</evidence>
<dbReference type="Pfam" id="PF08428">
    <property type="entry name" value="Rib"/>
    <property type="match status" value="2"/>
</dbReference>
<evidence type="ECO:0000256" key="5">
    <source>
        <dbReference type="SAM" id="MobiDB-lite"/>
    </source>
</evidence>
<feature type="compositionally biased region" description="Polar residues" evidence="5">
    <location>
        <begin position="849"/>
        <end position="874"/>
    </location>
</feature>
<dbReference type="InterPro" id="IPR019931">
    <property type="entry name" value="LPXTG_anchor"/>
</dbReference>
<evidence type="ECO:0000256" key="2">
    <source>
        <dbReference type="ARBA" id="ARBA00022525"/>
    </source>
</evidence>
<feature type="region of interest" description="Disordered" evidence="5">
    <location>
        <begin position="772"/>
        <end position="797"/>
    </location>
</feature>
<feature type="region of interest" description="Disordered" evidence="5">
    <location>
        <begin position="70"/>
        <end position="190"/>
    </location>
</feature>
<feature type="compositionally biased region" description="Basic and acidic residues" evidence="5">
    <location>
        <begin position="80"/>
        <end position="91"/>
    </location>
</feature>
<gene>
    <name evidence="10" type="ORF">CYK21_01255</name>
</gene>
<feature type="compositionally biased region" description="Low complexity" evidence="5">
    <location>
        <begin position="156"/>
        <end position="183"/>
    </location>
</feature>
<keyword evidence="6" id="KW-0812">Transmembrane</keyword>
<comment type="caution">
    <text evidence="10">The sequence shown here is derived from an EMBL/GenBank/DDBJ whole genome shotgun (WGS) entry which is preliminary data.</text>
</comment>
<dbReference type="InterPro" id="IPR059115">
    <property type="entry name" value="Rib"/>
</dbReference>
<evidence type="ECO:0000259" key="7">
    <source>
        <dbReference type="Pfam" id="PF00746"/>
    </source>
</evidence>
<keyword evidence="3" id="KW-0732">Signal</keyword>
<evidence type="ECO:0000256" key="6">
    <source>
        <dbReference type="SAM" id="Phobius"/>
    </source>
</evidence>
<evidence type="ECO:0000313" key="10">
    <source>
        <dbReference type="EMBL" id="PLA54763.1"/>
    </source>
</evidence>
<feature type="region of interest" description="Disordered" evidence="5">
    <location>
        <begin position="849"/>
        <end position="878"/>
    </location>
</feature>
<evidence type="ECO:0000259" key="8">
    <source>
        <dbReference type="Pfam" id="PF04650"/>
    </source>
</evidence>
<dbReference type="RefSeq" id="WP_101774166.1">
    <property type="nucleotide sequence ID" value="NZ_PKIB01000001.1"/>
</dbReference>
<dbReference type="Pfam" id="PF00746">
    <property type="entry name" value="Gram_pos_anchor"/>
    <property type="match status" value="1"/>
</dbReference>
<accession>A0A2I1YIP3</accession>
<dbReference type="InterPro" id="IPR012706">
    <property type="entry name" value="Rib_alpha_Esp_rpt"/>
</dbReference>
<reference evidence="10 11" key="1">
    <citation type="submission" date="2017-12" db="EMBL/GenBank/DDBJ databases">
        <title>Phylogenetic diversity of female urinary microbiome.</title>
        <authorList>
            <person name="Thomas-White K."/>
            <person name="Wolfe A.J."/>
        </authorList>
    </citation>
    <scope>NUCLEOTIDE SEQUENCE [LARGE SCALE GENOMIC DNA]</scope>
    <source>
        <strain evidence="10 11">UMB0733</strain>
    </source>
</reference>
<feature type="domain" description="Gram-positive cocci surface proteins LPxTG" evidence="7">
    <location>
        <begin position="942"/>
        <end position="979"/>
    </location>
</feature>
<feature type="domain" description="YSIRK Gram-positive signal peptide" evidence="8">
    <location>
        <begin position="13"/>
        <end position="38"/>
    </location>
</feature>
<name>A0A2I1YIP3_STRMC</name>
<evidence type="ECO:0000256" key="1">
    <source>
        <dbReference type="ARBA" id="ARBA00022512"/>
    </source>
</evidence>
<dbReference type="NCBIfam" id="TIGR02331">
    <property type="entry name" value="rib_alpha"/>
    <property type="match status" value="2"/>
</dbReference>
<dbReference type="NCBIfam" id="TIGR01168">
    <property type="entry name" value="YSIRK_signal"/>
    <property type="match status" value="1"/>
</dbReference>
<feature type="domain" description="Rib" evidence="9">
    <location>
        <begin position="823"/>
        <end position="900"/>
    </location>
</feature>
<dbReference type="EMBL" id="PKIB01000001">
    <property type="protein sequence ID" value="PLA54763.1"/>
    <property type="molecule type" value="Genomic_DNA"/>
</dbReference>
<evidence type="ECO:0000313" key="11">
    <source>
        <dbReference type="Proteomes" id="UP000235073"/>
    </source>
</evidence>
<protein>
    <submittedName>
        <fullName evidence="10">YSIRK signal domain/LPXTG anchor domain surface protein</fullName>
    </submittedName>
</protein>
<dbReference type="InterPro" id="IPR005877">
    <property type="entry name" value="YSIRK_signal_dom"/>
</dbReference>
<keyword evidence="4" id="KW-0572">Peptidoglycan-anchor</keyword>
<organism evidence="10 11">
    <name type="scientific">Streptococcus macedonicus</name>
    <name type="common">Streptococcus gallolyticus macedonicus</name>
    <dbReference type="NCBI Taxonomy" id="59310"/>
    <lineage>
        <taxon>Bacteria</taxon>
        <taxon>Bacillati</taxon>
        <taxon>Bacillota</taxon>
        <taxon>Bacilli</taxon>
        <taxon>Lactobacillales</taxon>
        <taxon>Streptococcaceae</taxon>
        <taxon>Streptococcus</taxon>
    </lineage>
</organism>
<dbReference type="NCBIfam" id="TIGR01167">
    <property type="entry name" value="LPXTG_anchor"/>
    <property type="match status" value="1"/>
</dbReference>
<keyword evidence="6" id="KW-1133">Transmembrane helix</keyword>
<keyword evidence="6" id="KW-0472">Membrane</keyword>
<feature type="domain" description="Rib" evidence="9">
    <location>
        <begin position="742"/>
        <end position="819"/>
    </location>
</feature>
<evidence type="ECO:0000256" key="4">
    <source>
        <dbReference type="ARBA" id="ARBA00023088"/>
    </source>
</evidence>
<dbReference type="AlphaFoldDB" id="A0A2I1YIP3"/>
<evidence type="ECO:0000259" key="9">
    <source>
        <dbReference type="Pfam" id="PF08428"/>
    </source>
</evidence>
<dbReference type="Proteomes" id="UP000235073">
    <property type="component" value="Unassembled WGS sequence"/>
</dbReference>
<keyword evidence="1" id="KW-0134">Cell wall</keyword>
<feature type="transmembrane region" description="Helical" evidence="6">
    <location>
        <begin position="955"/>
        <end position="976"/>
    </location>
</feature>
<dbReference type="Pfam" id="PF04650">
    <property type="entry name" value="YSIRK_signal"/>
    <property type="match status" value="1"/>
</dbReference>
<keyword evidence="2" id="KW-0964">Secreted</keyword>
<feature type="compositionally biased region" description="Polar residues" evidence="5">
    <location>
        <begin position="772"/>
        <end position="793"/>
    </location>
</feature>